<name>A0ABM1J4G5_POLDO</name>
<reference evidence="3 4" key="1">
    <citation type="submission" date="2025-05" db="UniProtKB">
        <authorList>
            <consortium name="RefSeq"/>
        </authorList>
    </citation>
    <scope>IDENTIFICATION</scope>
    <source>
        <tissue evidence="3 4">Whole body</tissue>
    </source>
</reference>
<evidence type="ECO:0000313" key="4">
    <source>
        <dbReference type="RefSeq" id="XP_015187364.1"/>
    </source>
</evidence>
<evidence type="ECO:0000313" key="3">
    <source>
        <dbReference type="RefSeq" id="XP_015187353.1"/>
    </source>
</evidence>
<dbReference type="GeneID" id="107072161"/>
<evidence type="ECO:0000313" key="5">
    <source>
        <dbReference type="RefSeq" id="XP_015187373.1"/>
    </source>
</evidence>
<dbReference type="Pfam" id="PF20700">
    <property type="entry name" value="Mutator"/>
    <property type="match status" value="1"/>
</dbReference>
<sequence length="252" mass="28529">MGSRLRELVKQNAGTVEKGRKKIPKKVLSGKGKLTAKLIDKLTVYYGLAIRRNCESVDNMYNAIWETYYHYCSTDEKPQHEMCPGGEGSWCSWQQALATDTLSSYTYDYTTLSADVAEVIYPIYEDLSNVKLLERCVGGFTQNNNESYNQLIWKKTPKIVPCGSKVVEIAAYIAAGMFNEGTKSLLYFMSALGLSLITAAHAYVDKEDAERVMIFDVRAHRSTRERRMARRQHQLDLLEATDTAEGLNRPLI</sequence>
<gene>
    <name evidence="3 4 5" type="primary">LOC107072161</name>
</gene>
<keyword evidence="2" id="KW-1185">Reference proteome</keyword>
<dbReference type="InterPro" id="IPR049012">
    <property type="entry name" value="Mutator_transp_dom"/>
</dbReference>
<feature type="domain" description="Mutator-like transposase" evidence="1">
    <location>
        <begin position="2"/>
        <end position="91"/>
    </location>
</feature>
<proteinExistence type="predicted"/>
<protein>
    <submittedName>
        <fullName evidence="3 4">Uncharacterized protein LOC107072161 isoform X1</fullName>
    </submittedName>
</protein>
<dbReference type="RefSeq" id="XP_015187353.1">
    <property type="nucleotide sequence ID" value="XM_015331867.1"/>
</dbReference>
<dbReference type="RefSeq" id="XP_015187373.1">
    <property type="nucleotide sequence ID" value="XM_015331887.1"/>
</dbReference>
<evidence type="ECO:0000313" key="2">
    <source>
        <dbReference type="Proteomes" id="UP000694924"/>
    </source>
</evidence>
<organism evidence="2 3">
    <name type="scientific">Polistes dominula</name>
    <name type="common">European paper wasp</name>
    <name type="synonym">Vespa dominula</name>
    <dbReference type="NCBI Taxonomy" id="743375"/>
    <lineage>
        <taxon>Eukaryota</taxon>
        <taxon>Metazoa</taxon>
        <taxon>Ecdysozoa</taxon>
        <taxon>Arthropoda</taxon>
        <taxon>Hexapoda</taxon>
        <taxon>Insecta</taxon>
        <taxon>Pterygota</taxon>
        <taxon>Neoptera</taxon>
        <taxon>Endopterygota</taxon>
        <taxon>Hymenoptera</taxon>
        <taxon>Apocrita</taxon>
        <taxon>Aculeata</taxon>
        <taxon>Vespoidea</taxon>
        <taxon>Vespidae</taxon>
        <taxon>Polistinae</taxon>
        <taxon>Polistini</taxon>
        <taxon>Polistes</taxon>
    </lineage>
</organism>
<dbReference type="Proteomes" id="UP000694924">
    <property type="component" value="Unplaced"/>
</dbReference>
<evidence type="ECO:0000259" key="1">
    <source>
        <dbReference type="Pfam" id="PF20700"/>
    </source>
</evidence>
<dbReference type="RefSeq" id="XP_015187364.1">
    <property type="nucleotide sequence ID" value="XM_015331878.1"/>
</dbReference>
<accession>A0ABM1J4G5</accession>